<dbReference type="InterPro" id="IPR008920">
    <property type="entry name" value="TF_FadR/GntR_C"/>
</dbReference>
<organism evidence="5 6">
    <name type="scientific">Microbacterium foliorum</name>
    <dbReference type="NCBI Taxonomy" id="104336"/>
    <lineage>
        <taxon>Bacteria</taxon>
        <taxon>Bacillati</taxon>
        <taxon>Actinomycetota</taxon>
        <taxon>Actinomycetes</taxon>
        <taxon>Micrococcales</taxon>
        <taxon>Microbacteriaceae</taxon>
        <taxon>Microbacterium</taxon>
    </lineage>
</organism>
<dbReference type="SMART" id="SM00345">
    <property type="entry name" value="HTH_GNTR"/>
    <property type="match status" value="1"/>
</dbReference>
<dbReference type="GO" id="GO:0003700">
    <property type="term" value="F:DNA-binding transcription factor activity"/>
    <property type="evidence" value="ECO:0007669"/>
    <property type="project" value="InterPro"/>
</dbReference>
<evidence type="ECO:0000256" key="1">
    <source>
        <dbReference type="ARBA" id="ARBA00023015"/>
    </source>
</evidence>
<protein>
    <submittedName>
        <fullName evidence="5">GntR family transcriptional regulator</fullName>
    </submittedName>
</protein>
<dbReference type="InterPro" id="IPR011711">
    <property type="entry name" value="GntR_C"/>
</dbReference>
<feature type="domain" description="HTH gntR-type" evidence="4">
    <location>
        <begin position="11"/>
        <end position="78"/>
    </location>
</feature>
<keyword evidence="3" id="KW-0804">Transcription</keyword>
<name>A0A4Y5YLS5_9MICO</name>
<evidence type="ECO:0000313" key="6">
    <source>
        <dbReference type="Proteomes" id="UP000316125"/>
    </source>
</evidence>
<dbReference type="GO" id="GO:0003677">
    <property type="term" value="F:DNA binding"/>
    <property type="evidence" value="ECO:0007669"/>
    <property type="project" value="UniProtKB-KW"/>
</dbReference>
<dbReference type="SMART" id="SM00895">
    <property type="entry name" value="FCD"/>
    <property type="match status" value="1"/>
</dbReference>
<dbReference type="OrthoDB" id="8680240at2"/>
<accession>A0A4Y5YLS5</accession>
<dbReference type="SUPFAM" id="SSF46785">
    <property type="entry name" value="Winged helix' DNA-binding domain"/>
    <property type="match status" value="1"/>
</dbReference>
<evidence type="ECO:0000259" key="4">
    <source>
        <dbReference type="PROSITE" id="PS50949"/>
    </source>
</evidence>
<dbReference type="EMBL" id="CP041040">
    <property type="protein sequence ID" value="QDE33717.1"/>
    <property type="molecule type" value="Genomic_DNA"/>
</dbReference>
<dbReference type="PROSITE" id="PS50949">
    <property type="entry name" value="HTH_GNTR"/>
    <property type="match status" value="1"/>
</dbReference>
<dbReference type="AlphaFoldDB" id="A0A4Y5YLS5"/>
<evidence type="ECO:0000313" key="5">
    <source>
        <dbReference type="EMBL" id="QDE33717.1"/>
    </source>
</evidence>
<gene>
    <name evidence="5" type="ORF">FIV50_02225</name>
</gene>
<dbReference type="InterPro" id="IPR036390">
    <property type="entry name" value="WH_DNA-bd_sf"/>
</dbReference>
<reference evidence="5 6" key="1">
    <citation type="submission" date="2019-06" db="EMBL/GenBank/DDBJ databases">
        <title>Complete genome of Microbacterium foliorum M2.</title>
        <authorList>
            <person name="Cao G."/>
        </authorList>
    </citation>
    <scope>NUCLEOTIDE SEQUENCE [LARGE SCALE GENOMIC DNA]</scope>
    <source>
        <strain evidence="5 6">M2</strain>
    </source>
</reference>
<proteinExistence type="predicted"/>
<dbReference type="Gene3D" id="1.10.10.10">
    <property type="entry name" value="Winged helix-like DNA-binding domain superfamily/Winged helix DNA-binding domain"/>
    <property type="match status" value="1"/>
</dbReference>
<dbReference type="CDD" id="cd07377">
    <property type="entry name" value="WHTH_GntR"/>
    <property type="match status" value="1"/>
</dbReference>
<dbReference type="Proteomes" id="UP000316125">
    <property type="component" value="Chromosome"/>
</dbReference>
<sequence length="218" mass="24362">MPTTDAPQPRRLLRDDVYDTILGAILDGTLEPGEILHDEELMTWLGSSRTPIREALNRLAEEDVVELVPHRHTRVAPVNVAAINEGLFVTGAIHEHVARSNSADLTDDQIAELGRQLSRVDEAVNGDDLAALGQAIREYFLVVVRASPNSVLRTKAETMSLQLVRFLTPRENLRTPQQALEFLRAITAALEDRDGERAGDLIHELHATTRSNFLEFYR</sequence>
<dbReference type="RefSeq" id="WP_140036006.1">
    <property type="nucleotide sequence ID" value="NZ_CP041040.1"/>
</dbReference>
<dbReference type="SUPFAM" id="SSF48008">
    <property type="entry name" value="GntR ligand-binding domain-like"/>
    <property type="match status" value="1"/>
</dbReference>
<dbReference type="InterPro" id="IPR036388">
    <property type="entry name" value="WH-like_DNA-bd_sf"/>
</dbReference>
<dbReference type="Pfam" id="PF07729">
    <property type="entry name" value="FCD"/>
    <property type="match status" value="1"/>
</dbReference>
<keyword evidence="1" id="KW-0805">Transcription regulation</keyword>
<keyword evidence="2" id="KW-0238">DNA-binding</keyword>
<dbReference type="Pfam" id="PF00392">
    <property type="entry name" value="GntR"/>
    <property type="match status" value="1"/>
</dbReference>
<dbReference type="Gene3D" id="1.20.120.530">
    <property type="entry name" value="GntR ligand-binding domain-like"/>
    <property type="match status" value="1"/>
</dbReference>
<evidence type="ECO:0000256" key="2">
    <source>
        <dbReference type="ARBA" id="ARBA00023125"/>
    </source>
</evidence>
<dbReference type="PANTHER" id="PTHR43537:SF49">
    <property type="entry name" value="TRANSCRIPTIONAL REGULATORY PROTEIN"/>
    <property type="match status" value="1"/>
</dbReference>
<dbReference type="PANTHER" id="PTHR43537">
    <property type="entry name" value="TRANSCRIPTIONAL REGULATOR, GNTR FAMILY"/>
    <property type="match status" value="1"/>
</dbReference>
<evidence type="ECO:0000256" key="3">
    <source>
        <dbReference type="ARBA" id="ARBA00023163"/>
    </source>
</evidence>
<dbReference type="InterPro" id="IPR000524">
    <property type="entry name" value="Tscrpt_reg_HTH_GntR"/>
</dbReference>